<sequence>MKDRSTILPTIRTTVGDTQRRLLCESGESSNRQILQLEMGPPIAINKCIPDPMESMEESFSMSTLESSSTMPPTSEPTPNQSNNNHAELAECNLVPSPFINDQGTTSAGAIHHDSPQPSRRRSIHEESTMGTSSMEYKRQRLELNGYDDNTLAIFLSPEAQPSIQRYNLIQQQFFTNLRALTVRSFDKPNYDLTPVLDKLHSWGPNDLLTAERLTRKLCFLLAITGFLRHADLHRINMLKTSVLATTSQLKLVIDCPKEKRGGSPIERVVFITTTPCLGPHPTRPSRTIGFLVRSLNDFNSPVSVQTISRHVRSLLNRITVHDDSGQRRPLPRTRAVGSSNAVLHGANLDDIL</sequence>
<reference evidence="2" key="1">
    <citation type="journal article" date="2020" name="Microb. Genom.">
        <title>Genetic diversity of clinical and environmental Mucorales isolates obtained from an investigation of mucormycosis cases among solid organ transplant recipients.</title>
        <authorList>
            <person name="Nguyen M.H."/>
            <person name="Kaul D."/>
            <person name="Muto C."/>
            <person name="Cheng S.J."/>
            <person name="Richter R.A."/>
            <person name="Bruno V.M."/>
            <person name="Liu G."/>
            <person name="Beyhan S."/>
            <person name="Sundermann A.J."/>
            <person name="Mounaud S."/>
            <person name="Pasculle A.W."/>
            <person name="Nierman W.C."/>
            <person name="Driscoll E."/>
            <person name="Cumbie R."/>
            <person name="Clancy C.J."/>
            <person name="Dupont C.L."/>
        </authorList>
    </citation>
    <scope>NUCLEOTIDE SEQUENCE</scope>
    <source>
        <strain evidence="2">GL11</strain>
    </source>
</reference>
<feature type="region of interest" description="Disordered" evidence="1">
    <location>
        <begin position="57"/>
        <end position="137"/>
    </location>
</feature>
<evidence type="ECO:0000256" key="1">
    <source>
        <dbReference type="SAM" id="MobiDB-lite"/>
    </source>
</evidence>
<feature type="compositionally biased region" description="Low complexity" evidence="1">
    <location>
        <begin position="58"/>
        <end position="79"/>
    </location>
</feature>
<dbReference type="AlphaFoldDB" id="A0A9P6WX98"/>
<evidence type="ECO:0000313" key="3">
    <source>
        <dbReference type="Proteomes" id="UP000716291"/>
    </source>
</evidence>
<dbReference type="EMBL" id="JAANQT010004184">
    <property type="protein sequence ID" value="KAG1300409.1"/>
    <property type="molecule type" value="Genomic_DNA"/>
</dbReference>
<evidence type="ECO:0000313" key="2">
    <source>
        <dbReference type="EMBL" id="KAG1300409.1"/>
    </source>
</evidence>
<dbReference type="Proteomes" id="UP000716291">
    <property type="component" value="Unassembled WGS sequence"/>
</dbReference>
<comment type="caution">
    <text evidence="2">The sequence shown here is derived from an EMBL/GenBank/DDBJ whole genome shotgun (WGS) entry which is preliminary data.</text>
</comment>
<gene>
    <name evidence="2" type="ORF">G6F64_012728</name>
</gene>
<organism evidence="2 3">
    <name type="scientific">Rhizopus oryzae</name>
    <name type="common">Mucormycosis agent</name>
    <name type="synonym">Rhizopus arrhizus var. delemar</name>
    <dbReference type="NCBI Taxonomy" id="64495"/>
    <lineage>
        <taxon>Eukaryota</taxon>
        <taxon>Fungi</taxon>
        <taxon>Fungi incertae sedis</taxon>
        <taxon>Mucoromycota</taxon>
        <taxon>Mucoromycotina</taxon>
        <taxon>Mucoromycetes</taxon>
        <taxon>Mucorales</taxon>
        <taxon>Mucorineae</taxon>
        <taxon>Rhizopodaceae</taxon>
        <taxon>Rhizopus</taxon>
    </lineage>
</organism>
<name>A0A9P6WX98_RHIOR</name>
<protein>
    <submittedName>
        <fullName evidence="2">Uncharacterized protein</fullName>
    </submittedName>
</protein>
<keyword evidence="3" id="KW-1185">Reference proteome</keyword>
<accession>A0A9P6WX98</accession>
<proteinExistence type="predicted"/>